<comment type="caution">
    <text evidence="2">The sequence shown here is derived from an EMBL/GenBank/DDBJ whole genome shotgun (WGS) entry which is preliminary data.</text>
</comment>
<keyword evidence="1" id="KW-0812">Transmembrane</keyword>
<organism evidence="2 3">
    <name type="scientific">Candidatus Fimadaptatus faecigallinarum</name>
    <dbReference type="NCBI Taxonomy" id="2840814"/>
    <lineage>
        <taxon>Bacteria</taxon>
        <taxon>Bacillati</taxon>
        <taxon>Bacillota</taxon>
        <taxon>Clostridia</taxon>
        <taxon>Eubacteriales</taxon>
        <taxon>Candidatus Fimadaptatus</taxon>
    </lineage>
</organism>
<dbReference type="Pfam" id="PF12650">
    <property type="entry name" value="DUF3784"/>
    <property type="match status" value="1"/>
</dbReference>
<dbReference type="InterPro" id="IPR017259">
    <property type="entry name" value="UCP037672"/>
</dbReference>
<protein>
    <submittedName>
        <fullName evidence="2">DUF3784 domain-containing protein</fullName>
    </submittedName>
</protein>
<sequence length="70" mass="7330">MAGSGVADRAVTLVTAAVLIVLFRLSIMGKCAFLIAGYNALPKAVKAHVNKKALCRFVGKILMPMGAIMP</sequence>
<name>A0A9D1LS51_9FIRM</name>
<keyword evidence="1" id="KW-1133">Transmembrane helix</keyword>
<keyword evidence="1" id="KW-0472">Membrane</keyword>
<dbReference type="Proteomes" id="UP000824123">
    <property type="component" value="Unassembled WGS sequence"/>
</dbReference>
<evidence type="ECO:0000313" key="3">
    <source>
        <dbReference type="Proteomes" id="UP000824123"/>
    </source>
</evidence>
<dbReference type="AlphaFoldDB" id="A0A9D1LS51"/>
<dbReference type="EMBL" id="DVNK01000044">
    <property type="protein sequence ID" value="HIU47065.1"/>
    <property type="molecule type" value="Genomic_DNA"/>
</dbReference>
<proteinExistence type="predicted"/>
<accession>A0A9D1LS51</accession>
<reference evidence="2" key="2">
    <citation type="journal article" date="2021" name="PeerJ">
        <title>Extensive microbial diversity within the chicken gut microbiome revealed by metagenomics and culture.</title>
        <authorList>
            <person name="Gilroy R."/>
            <person name="Ravi A."/>
            <person name="Getino M."/>
            <person name="Pursley I."/>
            <person name="Horton D.L."/>
            <person name="Alikhan N.F."/>
            <person name="Baker D."/>
            <person name="Gharbi K."/>
            <person name="Hall N."/>
            <person name="Watson M."/>
            <person name="Adriaenssens E.M."/>
            <person name="Foster-Nyarko E."/>
            <person name="Jarju S."/>
            <person name="Secka A."/>
            <person name="Antonio M."/>
            <person name="Oren A."/>
            <person name="Chaudhuri R.R."/>
            <person name="La Ragione R."/>
            <person name="Hildebrand F."/>
            <person name="Pallen M.J."/>
        </authorList>
    </citation>
    <scope>NUCLEOTIDE SEQUENCE</scope>
    <source>
        <strain evidence="2">ChiSxjej2B14-8506</strain>
    </source>
</reference>
<gene>
    <name evidence="2" type="ORF">IAC59_07380</name>
</gene>
<evidence type="ECO:0000313" key="2">
    <source>
        <dbReference type="EMBL" id="HIU47065.1"/>
    </source>
</evidence>
<evidence type="ECO:0000256" key="1">
    <source>
        <dbReference type="SAM" id="Phobius"/>
    </source>
</evidence>
<feature type="transmembrane region" description="Helical" evidence="1">
    <location>
        <begin position="12"/>
        <end position="41"/>
    </location>
</feature>
<reference evidence="2" key="1">
    <citation type="submission" date="2020-10" db="EMBL/GenBank/DDBJ databases">
        <authorList>
            <person name="Gilroy R."/>
        </authorList>
    </citation>
    <scope>NUCLEOTIDE SEQUENCE</scope>
    <source>
        <strain evidence="2">ChiSxjej2B14-8506</strain>
    </source>
</reference>